<dbReference type="InterPro" id="IPR011249">
    <property type="entry name" value="Metalloenz_LuxS/M16"/>
</dbReference>
<dbReference type="Gene3D" id="3.30.830.10">
    <property type="entry name" value="Metalloenzyme, LuxS/M16 peptidase-like"/>
    <property type="match status" value="2"/>
</dbReference>
<evidence type="ECO:0000259" key="4">
    <source>
        <dbReference type="Pfam" id="PF05193"/>
    </source>
</evidence>
<comment type="function">
    <text evidence="1">Substrate recognition and binding subunit of the essential mitochondrial processing protease (MPP), which cleaves the mitochondrial sequence off newly imported precursors proteins.</text>
</comment>
<dbReference type="KEGG" id="pti:PHATRDRAFT_15689"/>
<dbReference type="AlphaFoldDB" id="B7G916"/>
<gene>
    <name evidence="5" type="ORF">PHATRDRAFT_15689</name>
</gene>
<dbReference type="Pfam" id="PF05193">
    <property type="entry name" value="Peptidase_M16_C"/>
    <property type="match status" value="1"/>
</dbReference>
<keyword evidence="6" id="KW-1185">Reference proteome</keyword>
<sequence length="441" mass="48437">LDNGIRVVSQETYGQVSTVGAVAQVGSRFELPYETGTCNLLEVLGFSSTAQLSGLEITNCLQDWGGTPFVNLNREQSLHCIDLLRPNVEKAVALLAQALLEPQFRAEEIEDAKRALEFQALDMPPELLLGEGLQVAAYGESQQLGQAHFPASTESLNNLSPETVANFWSRQLLHNTPGIVLAGAGVRHDKLVEYADRFFGHMPGPTSSASTTPSPQVAITRSTYRGGQVRIHRPYNPQLEDKDLVRIALALHVDDGWHGDDLVGVCVLQTLLGGGNSFSAGGPGKGMYSRLYRQVLNRYNWAESAEAFTVFYEEAGLWGISGSTHPGRAREMTKVLAEHVLRLASTPVTDEELSRARKMLKNNVLTQLESRLVLFEDMGRQILTYNSRQDMHQVCAKIDAVTADDLVRIAQNSLRHPPTLASVGSNLAYVPQQSEVSEWFP</sequence>
<dbReference type="GO" id="GO:0005739">
    <property type="term" value="C:mitochondrion"/>
    <property type="evidence" value="ECO:0007669"/>
    <property type="project" value="TreeGrafter"/>
</dbReference>
<feature type="non-terminal residue" evidence="5">
    <location>
        <position position="1"/>
    </location>
</feature>
<reference evidence="6" key="2">
    <citation type="submission" date="2008-08" db="EMBL/GenBank/DDBJ databases">
        <authorList>
            <consortium name="Diatom Consortium"/>
            <person name="Grigoriev I."/>
            <person name="Grimwood J."/>
            <person name="Kuo A."/>
            <person name="Otillar R.P."/>
            <person name="Salamov A."/>
            <person name="Detter J.C."/>
            <person name="Lindquist E."/>
            <person name="Shapiro H."/>
            <person name="Lucas S."/>
            <person name="Glavina del Rio T."/>
            <person name="Pitluck S."/>
            <person name="Rokhsar D."/>
            <person name="Bowler C."/>
        </authorList>
    </citation>
    <scope>GENOME REANNOTATION</scope>
    <source>
        <strain evidence="6">CCAP 1055/1</strain>
    </source>
</reference>
<feature type="domain" description="Peptidase M16 N-terminal" evidence="3">
    <location>
        <begin position="6"/>
        <end position="140"/>
    </location>
</feature>
<proteinExistence type="inferred from homology"/>
<comment type="similarity">
    <text evidence="2">Belongs to the peptidase M16 family.</text>
</comment>
<dbReference type="OrthoDB" id="10251424at2759"/>
<dbReference type="InParanoid" id="B7G916"/>
<evidence type="ECO:0000256" key="2">
    <source>
        <dbReference type="ARBA" id="ARBA00007261"/>
    </source>
</evidence>
<organism evidence="5 6">
    <name type="scientific">Phaeodactylum tricornutum (strain CCAP 1055/1)</name>
    <dbReference type="NCBI Taxonomy" id="556484"/>
    <lineage>
        <taxon>Eukaryota</taxon>
        <taxon>Sar</taxon>
        <taxon>Stramenopiles</taxon>
        <taxon>Ochrophyta</taxon>
        <taxon>Bacillariophyta</taxon>
        <taxon>Bacillariophyceae</taxon>
        <taxon>Bacillariophycidae</taxon>
        <taxon>Naviculales</taxon>
        <taxon>Phaeodactylaceae</taxon>
        <taxon>Phaeodactylum</taxon>
    </lineage>
</organism>
<dbReference type="HOGENOM" id="CLU_009902_5_0_1"/>
<dbReference type="eggNOG" id="KOG2067">
    <property type="taxonomic scope" value="Eukaryota"/>
</dbReference>
<dbReference type="InterPro" id="IPR050361">
    <property type="entry name" value="MPP/UQCRC_Complex"/>
</dbReference>
<dbReference type="SUPFAM" id="SSF63411">
    <property type="entry name" value="LuxS/MPP-like metallohydrolase"/>
    <property type="match status" value="2"/>
</dbReference>
<dbReference type="PANTHER" id="PTHR11851:SF49">
    <property type="entry name" value="MITOCHONDRIAL-PROCESSING PEPTIDASE SUBUNIT ALPHA"/>
    <property type="match status" value="1"/>
</dbReference>
<reference evidence="5 6" key="1">
    <citation type="journal article" date="2008" name="Nature">
        <title>The Phaeodactylum genome reveals the evolutionary history of diatom genomes.</title>
        <authorList>
            <person name="Bowler C."/>
            <person name="Allen A.E."/>
            <person name="Badger J.H."/>
            <person name="Grimwood J."/>
            <person name="Jabbari K."/>
            <person name="Kuo A."/>
            <person name="Maheswari U."/>
            <person name="Martens C."/>
            <person name="Maumus F."/>
            <person name="Otillar R.P."/>
            <person name="Rayko E."/>
            <person name="Salamov A."/>
            <person name="Vandepoele K."/>
            <person name="Beszteri B."/>
            <person name="Gruber A."/>
            <person name="Heijde M."/>
            <person name="Katinka M."/>
            <person name="Mock T."/>
            <person name="Valentin K."/>
            <person name="Verret F."/>
            <person name="Berges J.A."/>
            <person name="Brownlee C."/>
            <person name="Cadoret J.P."/>
            <person name="Chiovitti A."/>
            <person name="Choi C.J."/>
            <person name="Coesel S."/>
            <person name="De Martino A."/>
            <person name="Detter J.C."/>
            <person name="Durkin C."/>
            <person name="Falciatore A."/>
            <person name="Fournet J."/>
            <person name="Haruta M."/>
            <person name="Huysman M.J."/>
            <person name="Jenkins B.D."/>
            <person name="Jiroutova K."/>
            <person name="Jorgensen R.E."/>
            <person name="Joubert Y."/>
            <person name="Kaplan A."/>
            <person name="Kroger N."/>
            <person name="Kroth P.G."/>
            <person name="La Roche J."/>
            <person name="Lindquist E."/>
            <person name="Lommer M."/>
            <person name="Martin-Jezequel V."/>
            <person name="Lopez P.J."/>
            <person name="Lucas S."/>
            <person name="Mangogna M."/>
            <person name="McGinnis K."/>
            <person name="Medlin L.K."/>
            <person name="Montsant A."/>
            <person name="Oudot-Le Secq M.P."/>
            <person name="Napoli C."/>
            <person name="Obornik M."/>
            <person name="Parker M.S."/>
            <person name="Petit J.L."/>
            <person name="Porcel B.M."/>
            <person name="Poulsen N."/>
            <person name="Robison M."/>
            <person name="Rychlewski L."/>
            <person name="Rynearson T.A."/>
            <person name="Schmutz J."/>
            <person name="Shapiro H."/>
            <person name="Siaut M."/>
            <person name="Stanley M."/>
            <person name="Sussman M.R."/>
            <person name="Taylor A.R."/>
            <person name="Vardi A."/>
            <person name="von Dassow P."/>
            <person name="Vyverman W."/>
            <person name="Willis A."/>
            <person name="Wyrwicz L.S."/>
            <person name="Rokhsar D.S."/>
            <person name="Weissenbach J."/>
            <person name="Armbrust E.V."/>
            <person name="Green B.R."/>
            <person name="Van de Peer Y."/>
            <person name="Grigoriev I.V."/>
        </authorList>
    </citation>
    <scope>NUCLEOTIDE SEQUENCE [LARGE SCALE GENOMIC DNA]</scope>
    <source>
        <strain evidence="5 6">CCAP 1055/1</strain>
    </source>
</reference>
<dbReference type="GeneID" id="7195242"/>
<dbReference type="RefSeq" id="XP_002183564.1">
    <property type="nucleotide sequence ID" value="XM_002183528.1"/>
</dbReference>
<dbReference type="PANTHER" id="PTHR11851">
    <property type="entry name" value="METALLOPROTEASE"/>
    <property type="match status" value="1"/>
</dbReference>
<dbReference type="FunCoup" id="B7G916">
    <property type="interactions" value="582"/>
</dbReference>
<dbReference type="Pfam" id="PF00675">
    <property type="entry name" value="Peptidase_M16"/>
    <property type="match status" value="1"/>
</dbReference>
<dbReference type="PaxDb" id="2850-Phatr15689"/>
<evidence type="ECO:0000256" key="1">
    <source>
        <dbReference type="ARBA" id="ARBA00002123"/>
    </source>
</evidence>
<evidence type="ECO:0000313" key="6">
    <source>
        <dbReference type="Proteomes" id="UP000000759"/>
    </source>
</evidence>
<dbReference type="EMBL" id="CM000622">
    <property type="protein sequence ID" value="EEC44746.1"/>
    <property type="molecule type" value="Genomic_DNA"/>
</dbReference>
<name>B7G916_PHATC</name>
<protein>
    <recommendedName>
        <fullName evidence="7">Mitochondrial processing peptidase</fullName>
    </recommendedName>
</protein>
<evidence type="ECO:0008006" key="7">
    <source>
        <dbReference type="Google" id="ProtNLM"/>
    </source>
</evidence>
<dbReference type="Proteomes" id="UP000000759">
    <property type="component" value="Chromosome 20"/>
</dbReference>
<feature type="domain" description="Peptidase M16 C-terminal" evidence="4">
    <location>
        <begin position="178"/>
        <end position="360"/>
    </location>
</feature>
<dbReference type="GO" id="GO:0046872">
    <property type="term" value="F:metal ion binding"/>
    <property type="evidence" value="ECO:0007669"/>
    <property type="project" value="InterPro"/>
</dbReference>
<accession>B7G916</accession>
<evidence type="ECO:0000259" key="3">
    <source>
        <dbReference type="Pfam" id="PF00675"/>
    </source>
</evidence>
<dbReference type="STRING" id="556484.B7G916"/>
<dbReference type="InterPro" id="IPR011765">
    <property type="entry name" value="Pept_M16_N"/>
</dbReference>
<evidence type="ECO:0000313" key="5">
    <source>
        <dbReference type="EMBL" id="EEC44746.1"/>
    </source>
</evidence>
<dbReference type="InterPro" id="IPR007863">
    <property type="entry name" value="Peptidase_M16_C"/>
</dbReference>